<reference evidence="3" key="1">
    <citation type="submission" date="2020-11" db="EMBL/GenBank/DDBJ databases">
        <authorList>
            <person name="Tran Van P."/>
        </authorList>
    </citation>
    <scope>NUCLEOTIDE SEQUENCE</scope>
</reference>
<sequence>MSQMKGFPDAFMLEVREMRGRRAVLALGAFSVVPMLLSLVLLGLLSRNRPLQGLSVPMPGVLYRSKRWREPRWCHPEGLHLLDRPGIVTALASFPGSGNTWLRYLLQQATGYMTGSVYSTDMYLRDHGFPGEGIQNGSVSVVKTHEGDWDGFDRALLLIRDPGPAIQAEFNRRYAGHLRRAPEEAFRRQDGRGQSNMYILRKVNRTQ</sequence>
<dbReference type="AlphaFoldDB" id="A0A7R9AH07"/>
<organism evidence="3">
    <name type="scientific">Darwinula stevensoni</name>
    <dbReference type="NCBI Taxonomy" id="69355"/>
    <lineage>
        <taxon>Eukaryota</taxon>
        <taxon>Metazoa</taxon>
        <taxon>Ecdysozoa</taxon>
        <taxon>Arthropoda</taxon>
        <taxon>Crustacea</taxon>
        <taxon>Oligostraca</taxon>
        <taxon>Ostracoda</taxon>
        <taxon>Podocopa</taxon>
        <taxon>Podocopida</taxon>
        <taxon>Darwinulocopina</taxon>
        <taxon>Darwinuloidea</taxon>
        <taxon>Darwinulidae</taxon>
        <taxon>Darwinula</taxon>
    </lineage>
</organism>
<dbReference type="Gene3D" id="3.40.50.300">
    <property type="entry name" value="P-loop containing nucleotide triphosphate hydrolases"/>
    <property type="match status" value="1"/>
</dbReference>
<dbReference type="PANTHER" id="PTHR45964">
    <property type="entry name" value="WSCD FAMILY MEMBER CG9164"/>
    <property type="match status" value="1"/>
</dbReference>
<dbReference type="InterPro" id="IPR051589">
    <property type="entry name" value="Sialate-O-sulfotransferase"/>
</dbReference>
<protein>
    <submittedName>
        <fullName evidence="3">Uncharacterized protein</fullName>
    </submittedName>
</protein>
<dbReference type="PANTHER" id="PTHR45964:SF5">
    <property type="entry name" value="WSCD FAMILY MEMBER CG9164"/>
    <property type="match status" value="1"/>
</dbReference>
<dbReference type="EMBL" id="CAJPEV010007195">
    <property type="protein sequence ID" value="CAG0904629.1"/>
    <property type="molecule type" value="Genomic_DNA"/>
</dbReference>
<keyword evidence="2" id="KW-0812">Transmembrane</keyword>
<dbReference type="InterPro" id="IPR027417">
    <property type="entry name" value="P-loop_NTPase"/>
</dbReference>
<keyword evidence="2" id="KW-0472">Membrane</keyword>
<gene>
    <name evidence="3" type="ORF">DSTB1V02_LOCUS13694</name>
</gene>
<keyword evidence="4" id="KW-1185">Reference proteome</keyword>
<dbReference type="EMBL" id="LR906712">
    <property type="protein sequence ID" value="CAD7253948.1"/>
    <property type="molecule type" value="Genomic_DNA"/>
</dbReference>
<feature type="transmembrane region" description="Helical" evidence="2">
    <location>
        <begin position="23"/>
        <end position="45"/>
    </location>
</feature>
<evidence type="ECO:0000313" key="3">
    <source>
        <dbReference type="EMBL" id="CAD7253948.1"/>
    </source>
</evidence>
<dbReference type="SUPFAM" id="SSF52540">
    <property type="entry name" value="P-loop containing nucleoside triphosphate hydrolases"/>
    <property type="match status" value="1"/>
</dbReference>
<name>A0A7R9AH07_9CRUS</name>
<evidence type="ECO:0000313" key="4">
    <source>
        <dbReference type="Proteomes" id="UP000677054"/>
    </source>
</evidence>
<proteinExistence type="inferred from homology"/>
<dbReference type="OrthoDB" id="5985073at2759"/>
<evidence type="ECO:0000256" key="2">
    <source>
        <dbReference type="SAM" id="Phobius"/>
    </source>
</evidence>
<comment type="similarity">
    <text evidence="1">Belongs to the WSCD family.</text>
</comment>
<evidence type="ECO:0000256" key="1">
    <source>
        <dbReference type="ARBA" id="ARBA00010236"/>
    </source>
</evidence>
<keyword evidence="2" id="KW-1133">Transmembrane helix</keyword>
<accession>A0A7R9AH07</accession>
<dbReference type="Proteomes" id="UP000677054">
    <property type="component" value="Unassembled WGS sequence"/>
</dbReference>